<evidence type="ECO:0000256" key="3">
    <source>
        <dbReference type="ARBA" id="ARBA00022475"/>
    </source>
</evidence>
<gene>
    <name evidence="8" type="ORF">Lgee_2030</name>
</gene>
<evidence type="ECO:0000256" key="1">
    <source>
        <dbReference type="ARBA" id="ARBA00004429"/>
    </source>
</evidence>
<organism evidence="8 9">
    <name type="scientific">Legionella geestiana</name>
    <dbReference type="NCBI Taxonomy" id="45065"/>
    <lineage>
        <taxon>Bacteria</taxon>
        <taxon>Pseudomonadati</taxon>
        <taxon>Pseudomonadota</taxon>
        <taxon>Gammaproteobacteria</taxon>
        <taxon>Legionellales</taxon>
        <taxon>Legionellaceae</taxon>
        <taxon>Legionella</taxon>
    </lineage>
</organism>
<dbReference type="OrthoDB" id="1627372at2"/>
<evidence type="ECO:0000256" key="5">
    <source>
        <dbReference type="ARBA" id="ARBA00022692"/>
    </source>
</evidence>
<evidence type="ECO:0000313" key="9">
    <source>
        <dbReference type="Proteomes" id="UP000054785"/>
    </source>
</evidence>
<keyword evidence="4" id="KW-0997">Cell inner membrane</keyword>
<dbReference type="STRING" id="45065.Lgee_2030"/>
<evidence type="ECO:0000256" key="7">
    <source>
        <dbReference type="ARBA" id="ARBA00023136"/>
    </source>
</evidence>
<comment type="caution">
    <text evidence="8">The sequence shown here is derived from an EMBL/GenBank/DDBJ whole genome shotgun (WGS) entry which is preliminary data.</text>
</comment>
<keyword evidence="2" id="KW-0813">Transport</keyword>
<name>A0A0W0TN93_9GAMM</name>
<dbReference type="GO" id="GO:0003333">
    <property type="term" value="P:amino acid transmembrane transport"/>
    <property type="evidence" value="ECO:0007669"/>
    <property type="project" value="InterPro"/>
</dbReference>
<protein>
    <submittedName>
        <fullName evidence="8">Serine transporter</fullName>
    </submittedName>
</protein>
<dbReference type="GO" id="GO:0005886">
    <property type="term" value="C:plasma membrane"/>
    <property type="evidence" value="ECO:0007669"/>
    <property type="project" value="UniProtKB-SubCell"/>
</dbReference>
<evidence type="ECO:0000256" key="2">
    <source>
        <dbReference type="ARBA" id="ARBA00022448"/>
    </source>
</evidence>
<dbReference type="RefSeq" id="WP_028387174.1">
    <property type="nucleotide sequence ID" value="NZ_CAAAHN010000003.1"/>
</dbReference>
<proteinExistence type="predicted"/>
<evidence type="ECO:0000256" key="4">
    <source>
        <dbReference type="ARBA" id="ARBA00022519"/>
    </source>
</evidence>
<dbReference type="PANTHER" id="PTHR35334:SF2">
    <property type="entry name" value="SERINE TRANSPORTER SDAC"/>
    <property type="match status" value="1"/>
</dbReference>
<comment type="subcellular location">
    <subcellularLocation>
        <location evidence="1">Cell inner membrane</location>
        <topology evidence="1">Multi-pass membrane protein</topology>
    </subcellularLocation>
</comment>
<accession>A0A0W0TN93</accession>
<dbReference type="PATRIC" id="fig|45065.4.peg.2204"/>
<dbReference type="EMBL" id="LNYC01000073">
    <property type="protein sequence ID" value="KTC97059.1"/>
    <property type="molecule type" value="Genomic_DNA"/>
</dbReference>
<evidence type="ECO:0000313" key="8">
    <source>
        <dbReference type="EMBL" id="KTC97059.1"/>
    </source>
</evidence>
<evidence type="ECO:0000256" key="6">
    <source>
        <dbReference type="ARBA" id="ARBA00022989"/>
    </source>
</evidence>
<dbReference type="Proteomes" id="UP000054785">
    <property type="component" value="Unassembled WGS sequence"/>
</dbReference>
<dbReference type="AlphaFoldDB" id="A0A0W0TN93"/>
<keyword evidence="3" id="KW-1003">Cell membrane</keyword>
<keyword evidence="9" id="KW-1185">Reference proteome</keyword>
<reference evidence="8 9" key="1">
    <citation type="submission" date="2015-11" db="EMBL/GenBank/DDBJ databases">
        <title>Genomic analysis of 38 Legionella species identifies large and diverse effector repertoires.</title>
        <authorList>
            <person name="Burstein D."/>
            <person name="Amaro F."/>
            <person name="Zusman T."/>
            <person name="Lifshitz Z."/>
            <person name="Cohen O."/>
            <person name="Gilbert J.A."/>
            <person name="Pupko T."/>
            <person name="Shuman H.A."/>
            <person name="Segal G."/>
        </authorList>
    </citation>
    <scope>NUCLEOTIDE SEQUENCE [LARGE SCALE GENOMIC DNA]</scope>
    <source>
        <strain evidence="8 9">ATCC 49504</strain>
    </source>
</reference>
<keyword evidence="7" id="KW-0472">Membrane</keyword>
<keyword evidence="6" id="KW-1133">Transmembrane helix</keyword>
<keyword evidence="5" id="KW-0812">Transmembrane</keyword>
<sequence length="424" mass="46656">MISNAAELCEQTKTLARAPSDAADSLWVCGLFGTAIGAGTLFLPINAGLSGFWPLIFVSLLAFPMTHFSHRALCRFVLSGSNTSRDITDVSREHFGPMAGNLLTWLYFLSIYPILLMYSVAITNTTSSFMAHQLNMTPPPRELLALLLVGALMAVVRMGENVIVRVMRMLVYPFILVLLALAVWLIPEWNGAVFTEARALTDTATWSSLWLTLPVMVFAFNHSPVISAFAKSQKTADALQADTNASRILRKSHLLMVLTVLFFVFSCVFSLSPNDLLEAKAQNISILSYLANHFDTPFISVLAPCIAFIAIAKSFFGHYLGAREGIEGILQQALARKPANLFRRRCAIDAFMLVSCWAVATLNPGILSMIESLGGPIIALLLFLMPMYAFTRIPALKKYRSRFSDSFTIIIGLLAVSAILYGFF</sequence>
<dbReference type="PANTHER" id="PTHR35334">
    <property type="entry name" value="SERINE TRANSPORTER"/>
    <property type="match status" value="1"/>
</dbReference>
<dbReference type="InterPro" id="IPR018227">
    <property type="entry name" value="Amino_acid_transport_2"/>
</dbReference>